<keyword evidence="1" id="KW-0812">Transmembrane</keyword>
<name>A0A1C4GN78_BACTU</name>
<keyword evidence="1" id="KW-1133">Transmembrane helix</keyword>
<evidence type="ECO:0000313" key="2">
    <source>
        <dbReference type="EMBL" id="SCC69678.1"/>
    </source>
</evidence>
<feature type="transmembrane region" description="Helical" evidence="1">
    <location>
        <begin position="6"/>
        <end position="35"/>
    </location>
</feature>
<protein>
    <submittedName>
        <fullName evidence="2">Uncharacterized protein</fullName>
    </submittedName>
</protein>
<feature type="transmembrane region" description="Helical" evidence="1">
    <location>
        <begin position="55"/>
        <end position="74"/>
    </location>
</feature>
<feature type="transmembrane region" description="Helical" evidence="1">
    <location>
        <begin position="80"/>
        <end position="101"/>
    </location>
</feature>
<proteinExistence type="predicted"/>
<dbReference type="RefSeq" id="WP_086409930.1">
    <property type="nucleotide sequence ID" value="NZ_FMBI01000062.1"/>
</dbReference>
<evidence type="ECO:0000313" key="3">
    <source>
        <dbReference type="Proteomes" id="UP000195991"/>
    </source>
</evidence>
<dbReference type="Proteomes" id="UP000195991">
    <property type="component" value="Unassembled WGS sequence"/>
</dbReference>
<organism evidence="2 3">
    <name type="scientific">Bacillus thuringiensis</name>
    <dbReference type="NCBI Taxonomy" id="1428"/>
    <lineage>
        <taxon>Bacteria</taxon>
        <taxon>Bacillati</taxon>
        <taxon>Bacillota</taxon>
        <taxon>Bacilli</taxon>
        <taxon>Bacillales</taxon>
        <taxon>Bacillaceae</taxon>
        <taxon>Bacillus</taxon>
        <taxon>Bacillus cereus group</taxon>
    </lineage>
</organism>
<reference evidence="2 3" key="1">
    <citation type="submission" date="2016-08" db="EMBL/GenBank/DDBJ databases">
        <authorList>
            <person name="Seilhamer J.J."/>
        </authorList>
    </citation>
    <scope>NUCLEOTIDE SEQUENCE [LARGE SCALE GENOMIC DNA]</scope>
    <source>
        <strain evidence="2 3">IEBC_T61001</strain>
    </source>
</reference>
<dbReference type="EMBL" id="FMBI01000062">
    <property type="protein sequence ID" value="SCC69678.1"/>
    <property type="molecule type" value="Genomic_DNA"/>
</dbReference>
<gene>
    <name evidence="2" type="ORF">BTT61001_06305</name>
</gene>
<keyword evidence="1" id="KW-0472">Membrane</keyword>
<evidence type="ECO:0000256" key="1">
    <source>
        <dbReference type="SAM" id="Phobius"/>
    </source>
</evidence>
<accession>A0A1C4GN78</accession>
<sequence length="104" mass="11114">MLIRLTLGVLLLIMTGILGKFFFVKFLVIGGFLALAIWSFKEAQYDPLETTMGKVYLGVGGFAAIILLVIPAIMGLLSSALSVVSSGGGILFLLVVAYMIWGNK</sequence>
<dbReference type="AlphaFoldDB" id="A0A1C4GN78"/>